<evidence type="ECO:0000259" key="1">
    <source>
        <dbReference type="Pfam" id="PF14336"/>
    </source>
</evidence>
<dbReference type="EMBL" id="CP036279">
    <property type="protein sequence ID" value="QDU64917.1"/>
    <property type="molecule type" value="Genomic_DNA"/>
</dbReference>
<keyword evidence="3" id="KW-1185">Reference proteome</keyword>
<dbReference type="PANTHER" id="PTHR32022:SF10">
    <property type="entry name" value="D-GLUTAMATE CYCLASE, MITOCHONDRIAL"/>
    <property type="match status" value="1"/>
</dbReference>
<feature type="domain" description="D-glutamate cyclase-like C-terminal" evidence="1">
    <location>
        <begin position="14"/>
        <end position="271"/>
    </location>
</feature>
<dbReference type="Pfam" id="PF14336">
    <property type="entry name" value="GLUCM-like_C"/>
    <property type="match status" value="1"/>
</dbReference>
<gene>
    <name evidence="2" type="ORF">Pan216_58110</name>
</gene>
<dbReference type="GO" id="GO:0006536">
    <property type="term" value="P:glutamate metabolic process"/>
    <property type="evidence" value="ECO:0007669"/>
    <property type="project" value="TreeGrafter"/>
</dbReference>
<dbReference type="KEGG" id="knv:Pan216_58110"/>
<evidence type="ECO:0000313" key="3">
    <source>
        <dbReference type="Proteomes" id="UP000317093"/>
    </source>
</evidence>
<reference evidence="2 3" key="1">
    <citation type="submission" date="2019-02" db="EMBL/GenBank/DDBJ databases">
        <title>Deep-cultivation of Planctomycetes and their phenomic and genomic characterization uncovers novel biology.</title>
        <authorList>
            <person name="Wiegand S."/>
            <person name="Jogler M."/>
            <person name="Boedeker C."/>
            <person name="Pinto D."/>
            <person name="Vollmers J."/>
            <person name="Rivas-Marin E."/>
            <person name="Kohn T."/>
            <person name="Peeters S.H."/>
            <person name="Heuer A."/>
            <person name="Rast P."/>
            <person name="Oberbeckmann S."/>
            <person name="Bunk B."/>
            <person name="Jeske O."/>
            <person name="Meyerdierks A."/>
            <person name="Storesund J.E."/>
            <person name="Kallscheuer N."/>
            <person name="Luecker S."/>
            <person name="Lage O.M."/>
            <person name="Pohl T."/>
            <person name="Merkel B.J."/>
            <person name="Hornburger P."/>
            <person name="Mueller R.-W."/>
            <person name="Bruemmer F."/>
            <person name="Labrenz M."/>
            <person name="Spormann A.M."/>
            <person name="Op den Camp H."/>
            <person name="Overmann J."/>
            <person name="Amann R."/>
            <person name="Jetten M.S.M."/>
            <person name="Mascher T."/>
            <person name="Medema M.H."/>
            <person name="Devos D.P."/>
            <person name="Kaster A.-K."/>
            <person name="Ovreas L."/>
            <person name="Rohde M."/>
            <person name="Galperin M.Y."/>
            <person name="Jogler C."/>
        </authorList>
    </citation>
    <scope>NUCLEOTIDE SEQUENCE [LARGE SCALE GENOMIC DNA]</scope>
    <source>
        <strain evidence="2 3">Pan216</strain>
    </source>
</reference>
<dbReference type="GO" id="GO:0047820">
    <property type="term" value="F:D-glutamate cyclase activity"/>
    <property type="evidence" value="ECO:0007669"/>
    <property type="project" value="TreeGrafter"/>
</dbReference>
<dbReference type="Gene3D" id="3.90.1640.20">
    <property type="entry name" value="TON_0340"/>
    <property type="match status" value="1"/>
</dbReference>
<organism evidence="2 3">
    <name type="scientific">Kolteria novifilia</name>
    <dbReference type="NCBI Taxonomy" id="2527975"/>
    <lineage>
        <taxon>Bacteria</taxon>
        <taxon>Pseudomonadati</taxon>
        <taxon>Planctomycetota</taxon>
        <taxon>Planctomycetia</taxon>
        <taxon>Kolteriales</taxon>
        <taxon>Kolteriaceae</taxon>
        <taxon>Kolteria</taxon>
    </lineage>
</organism>
<evidence type="ECO:0000313" key="2">
    <source>
        <dbReference type="EMBL" id="QDU64917.1"/>
    </source>
</evidence>
<protein>
    <recommendedName>
        <fullName evidence="1">D-glutamate cyclase-like C-terminal domain-containing protein</fullName>
    </recommendedName>
</protein>
<sequence length="281" mass="29431">MSSFSPAPDPFGQIEAIIARDPGHRGIAPLLLPGSVAAAAHSLVDAEHVLLITGFFIERAGACETDGLGGTAALRHALSALDVPTIIVSDRFCEPVMRAAGFDDMVLYPDAFPLVRAPSHGVAIERVGRHQDGTYRSMRGTDITAMTGPVDELFLDPGDSITIGIGDGGNEMGMGKVRERVIDSIPRGPQIATIVPAHHLLVAGTGDWGAWGLVAGLSLVVGRSLLPSVEQARGWLDRFVAAGAVDPFSLVAEARVDGLSWEVGAALLRDLHRVVDAELGA</sequence>
<accession>A0A518BD67</accession>
<proteinExistence type="predicted"/>
<dbReference type="InterPro" id="IPR025504">
    <property type="entry name" value="GLUCM_C"/>
</dbReference>
<name>A0A518BD67_9BACT</name>
<dbReference type="AlphaFoldDB" id="A0A518BD67"/>
<dbReference type="Proteomes" id="UP000317093">
    <property type="component" value="Chromosome"/>
</dbReference>
<dbReference type="RefSeq" id="WP_419193085.1">
    <property type="nucleotide sequence ID" value="NZ_CP036279.1"/>
</dbReference>
<dbReference type="PANTHER" id="PTHR32022">
    <property type="entry name" value="D-GLUTAMATE CYCLASE, MITOCHONDRIAL"/>
    <property type="match status" value="1"/>
</dbReference>